<dbReference type="EMBL" id="ADBL01000427">
    <property type="status" value="NOT_ANNOTATED_CDS"/>
    <property type="molecule type" value="Genomic_DNA"/>
</dbReference>
<gene>
    <name evidence="3" type="ORF">MAPG_01744</name>
</gene>
<feature type="compositionally biased region" description="Pro residues" evidence="1">
    <location>
        <begin position="190"/>
        <end position="201"/>
    </location>
</feature>
<dbReference type="AlphaFoldDB" id="A0A0C4DPH7"/>
<dbReference type="STRING" id="644358.A0A0C4DPH7"/>
<reference evidence="3" key="2">
    <citation type="submission" date="2010-05" db="EMBL/GenBank/DDBJ databases">
        <title>The Genome Sequence of Magnaporthe poae strain ATCC 64411.</title>
        <authorList>
            <consortium name="The Broad Institute Genome Sequencing Platform"/>
            <consortium name="Broad Institute Genome Sequencing Center for Infectious Disease"/>
            <person name="Ma L.-J."/>
            <person name="Dead R."/>
            <person name="Young S."/>
            <person name="Zeng Q."/>
            <person name="Koehrsen M."/>
            <person name="Alvarado L."/>
            <person name="Berlin A."/>
            <person name="Chapman S.B."/>
            <person name="Chen Z."/>
            <person name="Freedman E."/>
            <person name="Gellesch M."/>
            <person name="Goldberg J."/>
            <person name="Griggs A."/>
            <person name="Gujja S."/>
            <person name="Heilman E.R."/>
            <person name="Heiman D."/>
            <person name="Hepburn T."/>
            <person name="Howarth C."/>
            <person name="Jen D."/>
            <person name="Larson L."/>
            <person name="Mehta T."/>
            <person name="Neiman D."/>
            <person name="Pearson M."/>
            <person name="Roberts A."/>
            <person name="Saif S."/>
            <person name="Shea T."/>
            <person name="Shenoy N."/>
            <person name="Sisk P."/>
            <person name="Stolte C."/>
            <person name="Sykes S."/>
            <person name="Walk T."/>
            <person name="White J."/>
            <person name="Yandava C."/>
            <person name="Haas B."/>
            <person name="Nusbaum C."/>
            <person name="Birren B."/>
        </authorList>
    </citation>
    <scope>NUCLEOTIDE SEQUENCE</scope>
    <source>
        <strain evidence="3">ATCC 64411</strain>
    </source>
</reference>
<dbReference type="EMBL" id="ADBL01000428">
    <property type="status" value="NOT_ANNOTATED_CDS"/>
    <property type="molecule type" value="Genomic_DNA"/>
</dbReference>
<sequence>MVAARVTLLSLAALSSCMFGAFRGAPRSGRLERRLGLADDTSLSSVTTAVSTSSSTSSSVGSDTATTATQATDSSSTSSSIGTSASSTSILSTSDDAPCLTCSASTTQASSPPSSPSSTSSTILSLSVDSSSTSPSADTSSSSSVSETSSSSSESETTSSVPESDTATASHYDGRASITSGAGGASSAASPPPKKLPPKLPPKASLDASIMSSTSVDFGRAPPAESTSTSVPAAPASTTSRKLPPAVPTHAVEQTSNMESTTVDFGRPPPAQTTSTLAPDMAWPPTDDSYGTSKVPSDVFAGWSSTRGQAEFDWGRVTSSVDDIDDINTWSHVTWSGGWQTVSQTRSVCQPSDLLKPSTVYSVTHTSTITWTGNPKDYTPPYPPITTPAPCTRIDEDQHSGPQRLTLSRCTSTGTSDIYKTCEMTTVYDVSDKPKWTLTDFEPMPTITFITTDKNPAVIFPHIETPDYGIGGTTKFNVKNPPGGAERTAAVPMVPVTGRKRMLRLVSGQLASLSICLCPPLPSGSRYG</sequence>
<feature type="region of interest" description="Disordered" evidence="1">
    <location>
        <begin position="49"/>
        <end position="269"/>
    </location>
</feature>
<dbReference type="PROSITE" id="PS51257">
    <property type="entry name" value="PROKAR_LIPOPROTEIN"/>
    <property type="match status" value="1"/>
</dbReference>
<feature type="compositionally biased region" description="Polar residues" evidence="1">
    <location>
        <begin position="252"/>
        <end position="263"/>
    </location>
</feature>
<accession>A0A0C4DPH7</accession>
<dbReference type="eggNOG" id="ENOG502SNDG">
    <property type="taxonomic scope" value="Eukaryota"/>
</dbReference>
<evidence type="ECO:0000256" key="2">
    <source>
        <dbReference type="SAM" id="SignalP"/>
    </source>
</evidence>
<evidence type="ECO:0000313" key="4">
    <source>
        <dbReference type="EnsemblFungi" id="MAPG_01744T0"/>
    </source>
</evidence>
<reference evidence="4" key="5">
    <citation type="submission" date="2015-06" db="UniProtKB">
        <authorList>
            <consortium name="EnsemblFungi"/>
        </authorList>
    </citation>
    <scope>IDENTIFICATION</scope>
    <source>
        <strain evidence="4">ATCC 64411</strain>
    </source>
</reference>
<reference evidence="3" key="3">
    <citation type="submission" date="2011-03" db="EMBL/GenBank/DDBJ databases">
        <title>Annotation of Magnaporthe poae ATCC 64411.</title>
        <authorList>
            <person name="Ma L.-J."/>
            <person name="Dead R."/>
            <person name="Young S.K."/>
            <person name="Zeng Q."/>
            <person name="Gargeya S."/>
            <person name="Fitzgerald M."/>
            <person name="Haas B."/>
            <person name="Abouelleil A."/>
            <person name="Alvarado L."/>
            <person name="Arachchi H.M."/>
            <person name="Berlin A."/>
            <person name="Brown A."/>
            <person name="Chapman S.B."/>
            <person name="Chen Z."/>
            <person name="Dunbar C."/>
            <person name="Freedman E."/>
            <person name="Gearin G."/>
            <person name="Gellesch M."/>
            <person name="Goldberg J."/>
            <person name="Griggs A."/>
            <person name="Gujja S."/>
            <person name="Heiman D."/>
            <person name="Howarth C."/>
            <person name="Larson L."/>
            <person name="Lui A."/>
            <person name="MacDonald P.J.P."/>
            <person name="Mehta T."/>
            <person name="Montmayeur A."/>
            <person name="Murphy C."/>
            <person name="Neiman D."/>
            <person name="Pearson M."/>
            <person name="Priest M."/>
            <person name="Roberts A."/>
            <person name="Saif S."/>
            <person name="Shea T."/>
            <person name="Shenoy N."/>
            <person name="Sisk P."/>
            <person name="Stolte C."/>
            <person name="Sykes S."/>
            <person name="Yandava C."/>
            <person name="Wortman J."/>
            <person name="Nusbaum C."/>
            <person name="Birren B."/>
        </authorList>
    </citation>
    <scope>NUCLEOTIDE SEQUENCE</scope>
    <source>
        <strain evidence="3">ATCC 64411</strain>
    </source>
</reference>
<evidence type="ECO:0000313" key="5">
    <source>
        <dbReference type="Proteomes" id="UP000011715"/>
    </source>
</evidence>
<protein>
    <submittedName>
        <fullName evidence="3 4">Uncharacterized protein</fullName>
    </submittedName>
</protein>
<evidence type="ECO:0000313" key="3">
    <source>
        <dbReference type="EMBL" id="KLU82675.1"/>
    </source>
</evidence>
<proteinExistence type="predicted"/>
<dbReference type="OrthoDB" id="5420777at2759"/>
<keyword evidence="5" id="KW-1185">Reference proteome</keyword>
<organism evidence="4 5">
    <name type="scientific">Magnaporthiopsis poae (strain ATCC 64411 / 73-15)</name>
    <name type="common">Kentucky bluegrass fungus</name>
    <name type="synonym">Magnaporthe poae</name>
    <dbReference type="NCBI Taxonomy" id="644358"/>
    <lineage>
        <taxon>Eukaryota</taxon>
        <taxon>Fungi</taxon>
        <taxon>Dikarya</taxon>
        <taxon>Ascomycota</taxon>
        <taxon>Pezizomycotina</taxon>
        <taxon>Sordariomycetes</taxon>
        <taxon>Sordariomycetidae</taxon>
        <taxon>Magnaporthales</taxon>
        <taxon>Magnaporthaceae</taxon>
        <taxon>Magnaporthiopsis</taxon>
    </lineage>
</organism>
<name>A0A0C4DPH7_MAGP6</name>
<evidence type="ECO:0000256" key="1">
    <source>
        <dbReference type="SAM" id="MobiDB-lite"/>
    </source>
</evidence>
<feature type="chain" id="PRO_5009385197" evidence="2">
    <location>
        <begin position="25"/>
        <end position="528"/>
    </location>
</feature>
<dbReference type="Proteomes" id="UP000011715">
    <property type="component" value="Unassembled WGS sequence"/>
</dbReference>
<reference evidence="5" key="1">
    <citation type="submission" date="2010-05" db="EMBL/GenBank/DDBJ databases">
        <title>The genome sequence of Magnaporthe poae strain ATCC 64411.</title>
        <authorList>
            <person name="Ma L.-J."/>
            <person name="Dead R."/>
            <person name="Young S."/>
            <person name="Zeng Q."/>
            <person name="Koehrsen M."/>
            <person name="Alvarado L."/>
            <person name="Berlin A."/>
            <person name="Chapman S.B."/>
            <person name="Chen Z."/>
            <person name="Freedman E."/>
            <person name="Gellesch M."/>
            <person name="Goldberg J."/>
            <person name="Griggs A."/>
            <person name="Gujja S."/>
            <person name="Heilman E.R."/>
            <person name="Heiman D."/>
            <person name="Hepburn T."/>
            <person name="Howarth C."/>
            <person name="Jen D."/>
            <person name="Larson L."/>
            <person name="Mehta T."/>
            <person name="Neiman D."/>
            <person name="Pearson M."/>
            <person name="Roberts A."/>
            <person name="Saif S."/>
            <person name="Shea T."/>
            <person name="Shenoy N."/>
            <person name="Sisk P."/>
            <person name="Stolte C."/>
            <person name="Sykes S."/>
            <person name="Walk T."/>
            <person name="White J."/>
            <person name="Yandava C."/>
            <person name="Haas B."/>
            <person name="Nusbaum C."/>
            <person name="Birren B."/>
        </authorList>
    </citation>
    <scope>NUCLEOTIDE SEQUENCE [LARGE SCALE GENOMIC DNA]</scope>
    <source>
        <strain evidence="5">ATCC 64411 / 73-15</strain>
    </source>
</reference>
<dbReference type="EnsemblFungi" id="MAPG_01744T0">
    <property type="protein sequence ID" value="MAPG_01744T0"/>
    <property type="gene ID" value="MAPG_01744"/>
</dbReference>
<feature type="compositionally biased region" description="Low complexity" evidence="1">
    <location>
        <begin position="49"/>
        <end position="166"/>
    </location>
</feature>
<dbReference type="EMBL" id="GL876966">
    <property type="protein sequence ID" value="KLU82675.1"/>
    <property type="molecule type" value="Genomic_DNA"/>
</dbReference>
<feature type="compositionally biased region" description="Low complexity" evidence="1">
    <location>
        <begin position="221"/>
        <end position="240"/>
    </location>
</feature>
<feature type="signal peptide" evidence="2">
    <location>
        <begin position="1"/>
        <end position="24"/>
    </location>
</feature>
<dbReference type="VEuPathDB" id="FungiDB:MAPG_01744"/>
<keyword evidence="2" id="KW-0732">Signal</keyword>
<reference evidence="4" key="4">
    <citation type="journal article" date="2015" name="G3 (Bethesda)">
        <title>Genome sequences of three phytopathogenic species of the Magnaporthaceae family of fungi.</title>
        <authorList>
            <person name="Okagaki L.H."/>
            <person name="Nunes C.C."/>
            <person name="Sailsbery J."/>
            <person name="Clay B."/>
            <person name="Brown D."/>
            <person name="John T."/>
            <person name="Oh Y."/>
            <person name="Young N."/>
            <person name="Fitzgerald M."/>
            <person name="Haas B.J."/>
            <person name="Zeng Q."/>
            <person name="Young S."/>
            <person name="Adiconis X."/>
            <person name="Fan L."/>
            <person name="Levin J.Z."/>
            <person name="Mitchell T.K."/>
            <person name="Okubara P.A."/>
            <person name="Farman M.L."/>
            <person name="Kohn L.M."/>
            <person name="Birren B."/>
            <person name="Ma L.-J."/>
            <person name="Dean R.A."/>
        </authorList>
    </citation>
    <scope>NUCLEOTIDE SEQUENCE</scope>
    <source>
        <strain evidence="4">ATCC 64411 / 73-15</strain>
    </source>
</reference>